<dbReference type="AlphaFoldDB" id="A0A078AQE1"/>
<reference evidence="2 3" key="1">
    <citation type="submission" date="2014-06" db="EMBL/GenBank/DDBJ databases">
        <authorList>
            <person name="Swart Estienne"/>
        </authorList>
    </citation>
    <scope>NUCLEOTIDE SEQUENCE [LARGE SCALE GENOMIC DNA]</scope>
    <source>
        <strain evidence="2 3">130c</strain>
    </source>
</reference>
<organism evidence="2 3">
    <name type="scientific">Stylonychia lemnae</name>
    <name type="common">Ciliate</name>
    <dbReference type="NCBI Taxonomy" id="5949"/>
    <lineage>
        <taxon>Eukaryota</taxon>
        <taxon>Sar</taxon>
        <taxon>Alveolata</taxon>
        <taxon>Ciliophora</taxon>
        <taxon>Intramacronucleata</taxon>
        <taxon>Spirotrichea</taxon>
        <taxon>Stichotrichia</taxon>
        <taxon>Sporadotrichida</taxon>
        <taxon>Oxytrichidae</taxon>
        <taxon>Stylonychinae</taxon>
        <taxon>Stylonychia</taxon>
    </lineage>
</organism>
<accession>A0A078AQE1</accession>
<dbReference type="Proteomes" id="UP000039865">
    <property type="component" value="Unassembled WGS sequence"/>
</dbReference>
<feature type="transmembrane region" description="Helical" evidence="1">
    <location>
        <begin position="298"/>
        <end position="324"/>
    </location>
</feature>
<evidence type="ECO:0000313" key="2">
    <source>
        <dbReference type="EMBL" id="CDW84640.1"/>
    </source>
</evidence>
<evidence type="ECO:0000313" key="3">
    <source>
        <dbReference type="Proteomes" id="UP000039865"/>
    </source>
</evidence>
<keyword evidence="3" id="KW-1185">Reference proteome</keyword>
<keyword evidence="1" id="KW-0812">Transmembrane</keyword>
<name>A0A078AQE1_STYLE</name>
<gene>
    <name evidence="2" type="primary">Contig5333.g5707</name>
    <name evidence="2" type="ORF">STYLEM_13706</name>
</gene>
<dbReference type="EMBL" id="CCKQ01013019">
    <property type="protein sequence ID" value="CDW84640.1"/>
    <property type="molecule type" value="Genomic_DNA"/>
</dbReference>
<keyword evidence="1" id="KW-0472">Membrane</keyword>
<protein>
    <submittedName>
        <fullName evidence="2">Uncharacterized protein</fullName>
    </submittedName>
</protein>
<evidence type="ECO:0000256" key="1">
    <source>
        <dbReference type="SAM" id="Phobius"/>
    </source>
</evidence>
<dbReference type="InParanoid" id="A0A078AQE1"/>
<keyword evidence="1" id="KW-1133">Transmembrane helix</keyword>
<sequence>MSTENLKILPQFLRFVDDQLLLIVLTDDQSYSGDYLLTLTCSLLDEFSNSTSFYVKIVKSNQENIYIPNYPPLFYSDPQNITLIAGSKLKLRLPDYFDPNPKDQVKITVQTLNKYPQFFQLLDGKFLEVNAGINELKTFQIIITLKDNNIRPLQSKYLIYATFIPTDEGQMNNTNIKITNNTKIEIRKDHGLDNQINVGKLSPQGIIIIQFEKPLNLNELLVVGSLRFDYTYIDDFVRKFFNLEEIQENPYNEKFMNFGFNGQFYSFFIIQTVVTLMPLWFTVYVIREENYKIIQNRWIKTINFVIQWLIFTGTSMAKLVYLILSLEK</sequence>
<feature type="transmembrane region" description="Helical" evidence="1">
    <location>
        <begin position="264"/>
        <end position="286"/>
    </location>
</feature>
<proteinExistence type="predicted"/>